<sequence>MFKFIEKIVKRIIMTDMNPKGAEIYEHGYAVSAGGNDSLPHEGKKGGGLMNAIKENVKTITDAVTGNADPHGDEYLPANGGYATTALQNQDRAAPIEGHQEMKQERNQNISKGEATEPKTQKSCLGLTCHTAQ</sequence>
<dbReference type="AlphaFoldDB" id="A0A914QWR4"/>
<evidence type="ECO:0000256" key="1">
    <source>
        <dbReference type="SAM" id="MobiDB-lite"/>
    </source>
</evidence>
<evidence type="ECO:0000313" key="3">
    <source>
        <dbReference type="WBParaSite" id="PDA_v2.g8248.t1"/>
    </source>
</evidence>
<evidence type="ECO:0000313" key="2">
    <source>
        <dbReference type="Proteomes" id="UP000887578"/>
    </source>
</evidence>
<dbReference type="Proteomes" id="UP000887578">
    <property type="component" value="Unplaced"/>
</dbReference>
<name>A0A914QWR4_9BILA</name>
<protein>
    <submittedName>
        <fullName evidence="3">Uncharacterized protein</fullName>
    </submittedName>
</protein>
<proteinExistence type="predicted"/>
<accession>A0A914QWR4</accession>
<dbReference type="WBParaSite" id="PDA_v2.g8248.t1">
    <property type="protein sequence ID" value="PDA_v2.g8248.t1"/>
    <property type="gene ID" value="PDA_v2.g8248"/>
</dbReference>
<organism evidence="2 3">
    <name type="scientific">Panagrolaimus davidi</name>
    <dbReference type="NCBI Taxonomy" id="227884"/>
    <lineage>
        <taxon>Eukaryota</taxon>
        <taxon>Metazoa</taxon>
        <taxon>Ecdysozoa</taxon>
        <taxon>Nematoda</taxon>
        <taxon>Chromadorea</taxon>
        <taxon>Rhabditida</taxon>
        <taxon>Tylenchina</taxon>
        <taxon>Panagrolaimomorpha</taxon>
        <taxon>Panagrolaimoidea</taxon>
        <taxon>Panagrolaimidae</taxon>
        <taxon>Panagrolaimus</taxon>
    </lineage>
</organism>
<feature type="region of interest" description="Disordered" evidence="1">
    <location>
        <begin position="98"/>
        <end position="133"/>
    </location>
</feature>
<reference evidence="3" key="1">
    <citation type="submission" date="2022-11" db="UniProtKB">
        <authorList>
            <consortium name="WormBaseParasite"/>
        </authorList>
    </citation>
    <scope>IDENTIFICATION</scope>
</reference>
<keyword evidence="2" id="KW-1185">Reference proteome</keyword>